<sequence length="395" mass="45944">MLQKKDVIDDEIINEEIIYNGNENENGNDDDDDDDDILNDINEENKIIDSKIIQDIANEFEVTLPLQKKRGRKSKKEVDMLNKLKENNVHDDEIIYGQVKPIVKYKKRGRKPKGGKIIQNLLNDNSDYTVKTNVILHLKCFLSDLNIDYLNNNTSSYEGISLENNNGLNYNIIKSNVNSNINTLNNNLYCEQYQQNDEISENISEYSPTNNEQNIDKKNINKDIYTKLKELEYCLKTNNINNKKSACFFCTGDFDNPPIYIPKHLINGCYHVYGCFCSPECGTGFLMKEQIDSSIKYERYFLMNQIYSKIYNYEKSIKPAPNPYYTLDKFFGNLTIDEYRSLIKTDRLFILIDKPITRSLPELHEDNDDFIINNKIIPTNYQSNLSLNSSPGFVF</sequence>
<reference evidence="2" key="1">
    <citation type="journal article" date="2020" name="Nature">
        <title>Giant virus diversity and host interactions through global metagenomics.</title>
        <authorList>
            <person name="Schulz F."/>
            <person name="Roux S."/>
            <person name="Paez-Espino D."/>
            <person name="Jungbluth S."/>
            <person name="Walsh D.A."/>
            <person name="Denef V.J."/>
            <person name="McMahon K.D."/>
            <person name="Konstantinidis K.T."/>
            <person name="Eloe-Fadrosh E.A."/>
            <person name="Kyrpides N.C."/>
            <person name="Woyke T."/>
        </authorList>
    </citation>
    <scope>NUCLEOTIDE SEQUENCE</scope>
    <source>
        <strain evidence="2">GVMAG-M-3300024258-14</strain>
    </source>
</reference>
<name>A0A6C0ILC3_9ZZZZ</name>
<feature type="compositionally biased region" description="Acidic residues" evidence="1">
    <location>
        <begin position="26"/>
        <end position="38"/>
    </location>
</feature>
<feature type="region of interest" description="Disordered" evidence="1">
    <location>
        <begin position="19"/>
        <end position="38"/>
    </location>
</feature>
<organism evidence="2">
    <name type="scientific">viral metagenome</name>
    <dbReference type="NCBI Taxonomy" id="1070528"/>
    <lineage>
        <taxon>unclassified sequences</taxon>
        <taxon>metagenomes</taxon>
        <taxon>organismal metagenomes</taxon>
    </lineage>
</organism>
<dbReference type="EMBL" id="MN740212">
    <property type="protein sequence ID" value="QHT93988.1"/>
    <property type="molecule type" value="Genomic_DNA"/>
</dbReference>
<accession>A0A6C0ILC3</accession>
<proteinExistence type="predicted"/>
<dbReference type="AlphaFoldDB" id="A0A6C0ILC3"/>
<evidence type="ECO:0008006" key="3">
    <source>
        <dbReference type="Google" id="ProtNLM"/>
    </source>
</evidence>
<evidence type="ECO:0000256" key="1">
    <source>
        <dbReference type="SAM" id="MobiDB-lite"/>
    </source>
</evidence>
<evidence type="ECO:0000313" key="2">
    <source>
        <dbReference type="EMBL" id="QHT93988.1"/>
    </source>
</evidence>
<protein>
    <recommendedName>
        <fullName evidence="3">MYM-type domain-containing protein</fullName>
    </recommendedName>
</protein>